<gene>
    <name evidence="2" type="ORF">GEU84_005365</name>
</gene>
<comment type="caution">
    <text evidence="2">The sequence shown here is derived from an EMBL/GenBank/DDBJ whole genome shotgun (WGS) entry which is preliminary data.</text>
</comment>
<evidence type="ECO:0000259" key="1">
    <source>
        <dbReference type="Pfam" id="PF13175"/>
    </source>
</evidence>
<dbReference type="EMBL" id="WHUT02000002">
    <property type="protein sequence ID" value="NUB43806.1"/>
    <property type="molecule type" value="Genomic_DNA"/>
</dbReference>
<feature type="domain" description="Endonuclease GajA/Old nuclease/RecF-like AAA" evidence="1">
    <location>
        <begin position="368"/>
        <end position="471"/>
    </location>
</feature>
<dbReference type="Pfam" id="PF13175">
    <property type="entry name" value="AAA_15"/>
    <property type="match status" value="1"/>
</dbReference>
<reference evidence="2" key="1">
    <citation type="submission" date="2020-05" db="EMBL/GenBank/DDBJ databases">
        <title>Fertoebacter nigrum gen. nov., sp. nov., a new member of the family Rhodobacteraceae.</title>
        <authorList>
            <person name="Szuroczki S."/>
            <person name="Abbaszade G."/>
            <person name="Buni D."/>
            <person name="Schumann P."/>
            <person name="Toth E."/>
        </authorList>
    </citation>
    <scope>NUCLEOTIDE SEQUENCE</scope>
    <source>
        <strain evidence="2">RG-N-1a</strain>
    </source>
</reference>
<keyword evidence="3" id="KW-1185">Reference proteome</keyword>
<dbReference type="InterPro" id="IPR041685">
    <property type="entry name" value="AAA_GajA/Old/RecF-like"/>
</dbReference>
<evidence type="ECO:0000313" key="3">
    <source>
        <dbReference type="Proteomes" id="UP000484076"/>
    </source>
</evidence>
<accession>A0A8X8KNH7</accession>
<dbReference type="Proteomes" id="UP000484076">
    <property type="component" value="Unassembled WGS sequence"/>
</dbReference>
<sequence>MKFGVTNLRRLRNVAPIDIKPITLLVGKNSGGKSSFLRSFPLFRQSLLTRTSSPILWFGDLVDFGSFDASVSRFNKADEVTFTFSASGIGFEEQEYYYFIDDFPVVQRSSQKARLISASFTPTIVRRQEKNRLSILEYHVSDKDIKVKIQMTDEGLVQEIYINGVESSKFLEGAKMVSSGASLFPELRIIPNKEQVPVGAPWRHLSSSALVAPLFKILRQNIDGRVRDPSLQELARRMISSGFPDTEALLAVARSSGKMVGERMRYMLLQNSNLRDRIFTTITLSNIPLLSRSIGNHFKPILSSVLYIGPARARSERYYRYQDLAVDEIDPDGQNFAMFLNSLSRSKLEAFSNWVESLFGYGVSVTQKTGHISISLIDRGIETNIVDVGYGVSQVLPVLGQIWWARERTSPRARNASISILAIEQPELHLHPAHQALLADALVEEAKASRARNTNARTIHYLIETHSETLVNRLGEFIAAGRLSPDDVQVVLFEPSEDGLMTDVRVVPFDNNGSLVNWPFGFFQPPVI</sequence>
<proteinExistence type="predicted"/>
<dbReference type="AlphaFoldDB" id="A0A8X8KNH7"/>
<protein>
    <submittedName>
        <fullName evidence="2">AAA family ATPase</fullName>
    </submittedName>
</protein>
<name>A0A8X8KNH7_9RHOB</name>
<dbReference type="InterPro" id="IPR051396">
    <property type="entry name" value="Bact_Antivir_Def_Nuclease"/>
</dbReference>
<organism evidence="2 3">
    <name type="scientific">Fertoeibacter niger</name>
    <dbReference type="NCBI Taxonomy" id="2656921"/>
    <lineage>
        <taxon>Bacteria</taxon>
        <taxon>Pseudomonadati</taxon>
        <taxon>Pseudomonadota</taxon>
        <taxon>Alphaproteobacteria</taxon>
        <taxon>Rhodobacterales</taxon>
        <taxon>Paracoccaceae</taxon>
        <taxon>Fertoeibacter</taxon>
    </lineage>
</organism>
<dbReference type="PANTHER" id="PTHR43581:SF2">
    <property type="entry name" value="EXCINUCLEASE ATPASE SUBUNIT"/>
    <property type="match status" value="1"/>
</dbReference>
<evidence type="ECO:0000313" key="2">
    <source>
        <dbReference type="EMBL" id="NUB43806.1"/>
    </source>
</evidence>
<dbReference type="PANTHER" id="PTHR43581">
    <property type="entry name" value="ATP/GTP PHOSPHATASE"/>
    <property type="match status" value="1"/>
</dbReference>
<dbReference type="RefSeq" id="WP_174539332.1">
    <property type="nucleotide sequence ID" value="NZ_WHUT02000002.1"/>
</dbReference>